<keyword evidence="3" id="KW-0055">Arginine biosynthesis</keyword>
<evidence type="ECO:0000256" key="12">
    <source>
        <dbReference type="ARBA" id="ARBA00048816"/>
    </source>
</evidence>
<dbReference type="PROSITE" id="PS51855">
    <property type="entry name" value="MGS"/>
    <property type="match status" value="1"/>
</dbReference>
<evidence type="ECO:0000259" key="16">
    <source>
        <dbReference type="PROSITE" id="PS51855"/>
    </source>
</evidence>
<evidence type="ECO:0000256" key="4">
    <source>
        <dbReference type="ARBA" id="ARBA00022598"/>
    </source>
</evidence>
<dbReference type="PROSITE" id="PS00867">
    <property type="entry name" value="CPSASE_2"/>
    <property type="match status" value="1"/>
</dbReference>
<evidence type="ECO:0000313" key="17">
    <source>
        <dbReference type="EMBL" id="KRO47969.1"/>
    </source>
</evidence>
<dbReference type="GO" id="GO:0006541">
    <property type="term" value="P:glutamine metabolic process"/>
    <property type="evidence" value="ECO:0007669"/>
    <property type="project" value="TreeGrafter"/>
</dbReference>
<dbReference type="InterPro" id="IPR005483">
    <property type="entry name" value="CPSase_dom"/>
</dbReference>
<keyword evidence="6" id="KW-0479">Metal-binding</keyword>
<comment type="similarity">
    <text evidence="2">Belongs to the CarB family.</text>
</comment>
<evidence type="ECO:0008006" key="19">
    <source>
        <dbReference type="Google" id="ProtNLM"/>
    </source>
</evidence>
<keyword evidence="8 13" id="KW-0547">Nucleotide-binding</keyword>
<evidence type="ECO:0000256" key="11">
    <source>
        <dbReference type="ARBA" id="ARBA00047359"/>
    </source>
</evidence>
<dbReference type="FunFam" id="3.30.470.20:FF:000026">
    <property type="entry name" value="Carbamoyl-phosphate synthase large chain"/>
    <property type="match status" value="1"/>
</dbReference>
<evidence type="ECO:0000256" key="5">
    <source>
        <dbReference type="ARBA" id="ARBA00022605"/>
    </source>
</evidence>
<evidence type="ECO:0000256" key="1">
    <source>
        <dbReference type="ARBA" id="ARBA00005077"/>
    </source>
</evidence>
<evidence type="ECO:0000256" key="14">
    <source>
        <dbReference type="SAM" id="MobiDB-lite"/>
    </source>
</evidence>
<dbReference type="Proteomes" id="UP000051017">
    <property type="component" value="Unassembled WGS sequence"/>
</dbReference>
<evidence type="ECO:0000256" key="7">
    <source>
        <dbReference type="ARBA" id="ARBA00022737"/>
    </source>
</evidence>
<evidence type="ECO:0000313" key="18">
    <source>
        <dbReference type="Proteomes" id="UP000051017"/>
    </source>
</evidence>
<evidence type="ECO:0000256" key="2">
    <source>
        <dbReference type="ARBA" id="ARBA00009799"/>
    </source>
</evidence>
<dbReference type="InterPro" id="IPR005479">
    <property type="entry name" value="CPAse_ATP-bd"/>
</dbReference>
<dbReference type="GO" id="GO:0006526">
    <property type="term" value="P:L-arginine biosynthetic process"/>
    <property type="evidence" value="ECO:0007669"/>
    <property type="project" value="UniProtKB-KW"/>
</dbReference>
<feature type="region of interest" description="Disordered" evidence="14">
    <location>
        <begin position="386"/>
        <end position="407"/>
    </location>
</feature>
<feature type="domain" description="MGS-like" evidence="16">
    <location>
        <begin position="328"/>
        <end position="481"/>
    </location>
</feature>
<accession>A0A0R2QC95</accession>
<evidence type="ECO:0000259" key="15">
    <source>
        <dbReference type="PROSITE" id="PS50975"/>
    </source>
</evidence>
<dbReference type="GO" id="GO:0004088">
    <property type="term" value="F:carbamoyl-phosphate synthase (glutamine-hydrolyzing) activity"/>
    <property type="evidence" value="ECO:0007669"/>
    <property type="project" value="UniProtKB-EC"/>
</dbReference>
<dbReference type="PRINTS" id="PR00098">
    <property type="entry name" value="CPSASE"/>
</dbReference>
<dbReference type="AlphaFoldDB" id="A0A0R2QC95"/>
<evidence type="ECO:0000256" key="3">
    <source>
        <dbReference type="ARBA" id="ARBA00022571"/>
    </source>
</evidence>
<dbReference type="Gene3D" id="3.40.50.1380">
    <property type="entry name" value="Methylglyoxal synthase-like domain"/>
    <property type="match status" value="1"/>
</dbReference>
<dbReference type="GO" id="GO:0046872">
    <property type="term" value="F:metal ion binding"/>
    <property type="evidence" value="ECO:0007669"/>
    <property type="project" value="UniProtKB-KW"/>
</dbReference>
<comment type="pathway">
    <text evidence="1">Amino-acid biosynthesis; L-arginine biosynthesis; carbamoyl phosphate from bicarbonate: step 1/1.</text>
</comment>
<dbReference type="GO" id="GO:0005524">
    <property type="term" value="F:ATP binding"/>
    <property type="evidence" value="ECO:0007669"/>
    <property type="project" value="UniProtKB-UniRule"/>
</dbReference>
<evidence type="ECO:0000256" key="6">
    <source>
        <dbReference type="ARBA" id="ARBA00022723"/>
    </source>
</evidence>
<dbReference type="PROSITE" id="PS50975">
    <property type="entry name" value="ATP_GRASP"/>
    <property type="match status" value="1"/>
</dbReference>
<dbReference type="GO" id="GO:0005737">
    <property type="term" value="C:cytoplasm"/>
    <property type="evidence" value="ECO:0007669"/>
    <property type="project" value="TreeGrafter"/>
</dbReference>
<dbReference type="EMBL" id="LIBJ01000120">
    <property type="protein sequence ID" value="KRO47969.1"/>
    <property type="molecule type" value="Genomic_DNA"/>
</dbReference>
<protein>
    <recommendedName>
        <fullName evidence="19">Carbamoyl-phosphate synthase (glutamine-hydrolyzing)</fullName>
    </recommendedName>
</protein>
<dbReference type="Pfam" id="PF02142">
    <property type="entry name" value="MGS"/>
    <property type="match status" value="1"/>
</dbReference>
<feature type="compositionally biased region" description="Basic and acidic residues" evidence="14">
    <location>
        <begin position="390"/>
        <end position="402"/>
    </location>
</feature>
<dbReference type="Gene3D" id="3.30.1490.20">
    <property type="entry name" value="ATP-grasp fold, A domain"/>
    <property type="match status" value="1"/>
</dbReference>
<keyword evidence="4" id="KW-0436">Ligase</keyword>
<dbReference type="InterPro" id="IPR036914">
    <property type="entry name" value="MGS-like_dom_sf"/>
</dbReference>
<evidence type="ECO:0000256" key="10">
    <source>
        <dbReference type="ARBA" id="ARBA00023211"/>
    </source>
</evidence>
<keyword evidence="10" id="KW-0464">Manganese</keyword>
<proteinExistence type="inferred from homology"/>
<dbReference type="GO" id="GO:0004087">
    <property type="term" value="F:carbamoyl-phosphate synthase (ammonia) activity"/>
    <property type="evidence" value="ECO:0007669"/>
    <property type="project" value="UniProtKB-EC"/>
</dbReference>
<reference evidence="17 18" key="1">
    <citation type="submission" date="2015-10" db="EMBL/GenBank/DDBJ databases">
        <title>Metagenome-Assembled Genomes uncover a global brackish microbiome.</title>
        <authorList>
            <person name="Hugerth L.W."/>
            <person name="Larsson J."/>
            <person name="Alneberg J."/>
            <person name="Lindh M.V."/>
            <person name="Legrand C."/>
            <person name="Pinhassi J."/>
            <person name="Andersson A.F."/>
        </authorList>
    </citation>
    <scope>NUCLEOTIDE SEQUENCE [LARGE SCALE GENOMIC DNA]</scope>
    <source>
        <strain evidence="17">BACL6 MAG-120924-bin43</strain>
    </source>
</reference>
<dbReference type="PANTHER" id="PTHR11405">
    <property type="entry name" value="CARBAMOYLTRANSFERASE FAMILY MEMBER"/>
    <property type="match status" value="1"/>
</dbReference>
<evidence type="ECO:0000256" key="8">
    <source>
        <dbReference type="ARBA" id="ARBA00022741"/>
    </source>
</evidence>
<gene>
    <name evidence="17" type="ORF">ABR75_08155</name>
</gene>
<dbReference type="Pfam" id="PF02786">
    <property type="entry name" value="CPSase_L_D2"/>
    <property type="match status" value="1"/>
</dbReference>
<dbReference type="InterPro" id="IPR011607">
    <property type="entry name" value="MGS-like_dom"/>
</dbReference>
<dbReference type="SMART" id="SM00851">
    <property type="entry name" value="MGS"/>
    <property type="match status" value="1"/>
</dbReference>
<evidence type="ECO:0000256" key="13">
    <source>
        <dbReference type="PROSITE-ProRule" id="PRU00409"/>
    </source>
</evidence>
<organism evidence="17 18">
    <name type="scientific">Acidimicrobiia bacterium BACL6 MAG-120924-bin43</name>
    <dbReference type="NCBI Taxonomy" id="1655583"/>
    <lineage>
        <taxon>Bacteria</taxon>
        <taxon>Bacillati</taxon>
        <taxon>Actinomycetota</taxon>
        <taxon>Acidimicrobiia</taxon>
        <taxon>acIV cluster</taxon>
    </lineage>
</organism>
<comment type="catalytic activity">
    <reaction evidence="12">
        <text>hydrogencarbonate + L-glutamine + 2 ATP + H2O = carbamoyl phosphate + L-glutamate + 2 ADP + phosphate + 2 H(+)</text>
        <dbReference type="Rhea" id="RHEA:18633"/>
        <dbReference type="ChEBI" id="CHEBI:15377"/>
        <dbReference type="ChEBI" id="CHEBI:15378"/>
        <dbReference type="ChEBI" id="CHEBI:17544"/>
        <dbReference type="ChEBI" id="CHEBI:29985"/>
        <dbReference type="ChEBI" id="CHEBI:30616"/>
        <dbReference type="ChEBI" id="CHEBI:43474"/>
        <dbReference type="ChEBI" id="CHEBI:58228"/>
        <dbReference type="ChEBI" id="CHEBI:58359"/>
        <dbReference type="ChEBI" id="CHEBI:456216"/>
        <dbReference type="EC" id="6.3.5.5"/>
    </reaction>
</comment>
<dbReference type="SUPFAM" id="SSF52335">
    <property type="entry name" value="Methylglyoxal synthase-like"/>
    <property type="match status" value="1"/>
</dbReference>
<comment type="caution">
    <text evidence="17">The sequence shown here is derived from an EMBL/GenBank/DDBJ whole genome shotgun (WGS) entry which is preliminary data.</text>
</comment>
<dbReference type="PROSITE" id="PS00866">
    <property type="entry name" value="CPSASE_1"/>
    <property type="match status" value="1"/>
</dbReference>
<name>A0A0R2QC95_9ACTN</name>
<keyword evidence="5" id="KW-0028">Amino-acid biosynthesis</keyword>
<comment type="catalytic activity">
    <reaction evidence="11">
        <text>hydrogencarbonate + NH4(+) + 2 ATP = carbamoyl phosphate + 2 ADP + phosphate + 2 H(+)</text>
        <dbReference type="Rhea" id="RHEA:18029"/>
        <dbReference type="ChEBI" id="CHEBI:15378"/>
        <dbReference type="ChEBI" id="CHEBI:17544"/>
        <dbReference type="ChEBI" id="CHEBI:28938"/>
        <dbReference type="ChEBI" id="CHEBI:30616"/>
        <dbReference type="ChEBI" id="CHEBI:43474"/>
        <dbReference type="ChEBI" id="CHEBI:58228"/>
        <dbReference type="ChEBI" id="CHEBI:456216"/>
        <dbReference type="EC" id="6.3.4.16"/>
    </reaction>
</comment>
<feature type="domain" description="ATP-grasp" evidence="15">
    <location>
        <begin position="56"/>
        <end position="257"/>
    </location>
</feature>
<dbReference type="SUPFAM" id="SSF56059">
    <property type="entry name" value="Glutathione synthetase ATP-binding domain-like"/>
    <property type="match status" value="1"/>
</dbReference>
<dbReference type="InterPro" id="IPR013815">
    <property type="entry name" value="ATP_grasp_subdomain_1"/>
</dbReference>
<keyword evidence="9 13" id="KW-0067">ATP-binding</keyword>
<dbReference type="InterPro" id="IPR011761">
    <property type="entry name" value="ATP-grasp"/>
</dbReference>
<dbReference type="Gene3D" id="3.30.470.20">
    <property type="entry name" value="ATP-grasp fold, B domain"/>
    <property type="match status" value="1"/>
</dbReference>
<sequence>MNVIEAETLAGGVAPRVIVGLGGQTPLKLANLIPVELIAGTSPQSIDIAEDRKKWSALCEQLKITQPPGGTALTIDEAKKIALKVGYPVLVRPSYVLGGRAMQIVHDEAHLGRAMHELTVAGTLGREGGLSSERPVLIDRFLDDATEIDVDAIRDSTGEVLIGAVMEHVEEAGVHSGDSACVIPPPTLEAWVVEAVESYTKVIANALDVRGLINVQFAVAGSQIYVIEANPRASRTVPFVAKATGVPLAKVASRVMLGASLAQLRSEGLLKKPVSGKHVSVKEAVLPFSRFPEVDTALGPEMRSTGEVMGIDSTFGRAFVKAEIAAGTQLPTSGMVFLSLNDRDKPSGLVVAKRLRELGLGIAATAGTADYLQRFGHPVDRVVGKVSETSTDHSSRTNKDMKSSQPDDAVELIKRGEIAFVINTPQGRGGRSDGEAIRKAANIFRVSSVTTINAALAAMQGLFEQQEHPLEVKSLQEYHQQ</sequence>
<dbReference type="PANTHER" id="PTHR11405:SF53">
    <property type="entry name" value="CARBAMOYL-PHOSPHATE SYNTHASE [AMMONIA], MITOCHONDRIAL"/>
    <property type="match status" value="1"/>
</dbReference>
<keyword evidence="7" id="KW-0677">Repeat</keyword>
<evidence type="ECO:0000256" key="9">
    <source>
        <dbReference type="ARBA" id="ARBA00022840"/>
    </source>
</evidence>